<dbReference type="Proteomes" id="UP000682308">
    <property type="component" value="Unassembled WGS sequence"/>
</dbReference>
<organism evidence="2 3">
    <name type="scientific">Streptomyces tuirus</name>
    <dbReference type="NCBI Taxonomy" id="68278"/>
    <lineage>
        <taxon>Bacteria</taxon>
        <taxon>Bacillati</taxon>
        <taxon>Actinomycetota</taxon>
        <taxon>Actinomycetes</taxon>
        <taxon>Kitasatosporales</taxon>
        <taxon>Streptomycetaceae</taxon>
        <taxon>Streptomyces</taxon>
    </lineage>
</organism>
<feature type="region of interest" description="Disordered" evidence="1">
    <location>
        <begin position="1"/>
        <end position="115"/>
    </location>
</feature>
<feature type="compositionally biased region" description="Low complexity" evidence="1">
    <location>
        <begin position="79"/>
        <end position="90"/>
    </location>
</feature>
<dbReference type="EMBL" id="JAGTPG010000002">
    <property type="protein sequence ID" value="MBR8641525.1"/>
    <property type="molecule type" value="Genomic_DNA"/>
</dbReference>
<dbReference type="AlphaFoldDB" id="A0A941FCE6"/>
<gene>
    <name evidence="2" type="ORF">KEF29_24855</name>
</gene>
<comment type="caution">
    <text evidence="2">The sequence shown here is derived from an EMBL/GenBank/DDBJ whole genome shotgun (WGS) entry which is preliminary data.</text>
</comment>
<proteinExistence type="predicted"/>
<keyword evidence="3" id="KW-1185">Reference proteome</keyword>
<reference evidence="2 3" key="1">
    <citation type="submission" date="2021-04" db="EMBL/GenBank/DDBJ databases">
        <title>Characterization of the biosynthetic gene cluster of new lipopeptides with antitumor activity in the genome of the marine Streptomyces PHM034.</title>
        <authorList>
            <person name="Ceniceros A."/>
            <person name="Canedo L."/>
            <person name="Mendez C."/>
            <person name="Olano C."/>
            <person name="Schleissner C."/>
            <person name="Cuevas C."/>
            <person name="De La Calle F."/>
            <person name="Salas J.A."/>
        </authorList>
    </citation>
    <scope>NUCLEOTIDE SEQUENCE [LARGE SCALE GENOMIC DNA]</scope>
    <source>
        <strain evidence="2 3">PHM034</strain>
    </source>
</reference>
<feature type="compositionally biased region" description="Polar residues" evidence="1">
    <location>
        <begin position="91"/>
        <end position="111"/>
    </location>
</feature>
<evidence type="ECO:0000313" key="2">
    <source>
        <dbReference type="EMBL" id="MBR8641525.1"/>
    </source>
</evidence>
<name>A0A941FCE6_9ACTN</name>
<evidence type="ECO:0000313" key="3">
    <source>
        <dbReference type="Proteomes" id="UP000682308"/>
    </source>
</evidence>
<accession>A0A941FCE6</accession>
<sequence>MGPSKPSRTVSASPRRWDSGRSEGAVPCGPGSAAPSGASCTDAATDSPGTGHPRSPLLTARWAAPARRSGWRRVNRAPSASTWSSSGSATRLTSPRTKATGSSTCQVSSTAAAKAPLPELGRETRWWDWWVVRSTS</sequence>
<evidence type="ECO:0000256" key="1">
    <source>
        <dbReference type="SAM" id="MobiDB-lite"/>
    </source>
</evidence>
<feature type="compositionally biased region" description="Polar residues" evidence="1">
    <location>
        <begin position="38"/>
        <end position="48"/>
    </location>
</feature>
<protein>
    <submittedName>
        <fullName evidence="2">Uncharacterized protein</fullName>
    </submittedName>
</protein>
<feature type="compositionally biased region" description="Polar residues" evidence="1">
    <location>
        <begin position="1"/>
        <end position="12"/>
    </location>
</feature>